<keyword evidence="1" id="KW-0472">Membrane</keyword>
<gene>
    <name evidence="2" type="ORF">SAMN02799620_03188</name>
</gene>
<organism evidence="2 3">
    <name type="scientific">Mycolicibacterium fluoranthenivorans</name>
    <dbReference type="NCBI Taxonomy" id="258505"/>
    <lineage>
        <taxon>Bacteria</taxon>
        <taxon>Bacillati</taxon>
        <taxon>Actinomycetota</taxon>
        <taxon>Actinomycetes</taxon>
        <taxon>Mycobacteriales</taxon>
        <taxon>Mycobacteriaceae</taxon>
        <taxon>Mycolicibacterium</taxon>
    </lineage>
</organism>
<accession>A0A1G4WH04</accession>
<evidence type="ECO:0000256" key="1">
    <source>
        <dbReference type="SAM" id="Phobius"/>
    </source>
</evidence>
<evidence type="ECO:0000313" key="3">
    <source>
        <dbReference type="Proteomes" id="UP000199707"/>
    </source>
</evidence>
<dbReference type="RefSeq" id="WP_090358540.1">
    <property type="nucleotide sequence ID" value="NZ_FMUB01000006.1"/>
</dbReference>
<keyword evidence="1" id="KW-0812">Transmembrane</keyword>
<dbReference type="EMBL" id="FMUB01000006">
    <property type="protein sequence ID" value="SCX22109.1"/>
    <property type="molecule type" value="Genomic_DNA"/>
</dbReference>
<proteinExistence type="predicted"/>
<feature type="transmembrane region" description="Helical" evidence="1">
    <location>
        <begin position="20"/>
        <end position="40"/>
    </location>
</feature>
<keyword evidence="1" id="KW-1133">Transmembrane helix</keyword>
<sequence length="160" mass="17333">MDTVTATPAAVAPVGRRARWVTPALALLVIGAAALPAWVISRTHTDECHTVDIAITYVADNDKLLNPWLITSTGPSLATYRGWSDQLHEYAARRGEPDIVNALRQIADLSTRAVTIVEQVRRQPAPDDIIFGHITAYDDVTDQLVGAEHPLIARCGFSPG</sequence>
<dbReference type="AlphaFoldDB" id="A0A1G4WH04"/>
<dbReference type="Proteomes" id="UP000199707">
    <property type="component" value="Unassembled WGS sequence"/>
</dbReference>
<protein>
    <submittedName>
        <fullName evidence="2">Uncharacterized protein</fullName>
    </submittedName>
</protein>
<evidence type="ECO:0000313" key="2">
    <source>
        <dbReference type="EMBL" id="SCX22109.1"/>
    </source>
</evidence>
<name>A0A1G4WH04_9MYCO</name>
<reference evidence="3" key="1">
    <citation type="submission" date="2016-10" db="EMBL/GenBank/DDBJ databases">
        <authorList>
            <person name="Varghese N."/>
            <person name="Submissions S."/>
        </authorList>
    </citation>
    <scope>NUCLEOTIDE SEQUENCE [LARGE SCALE GENOMIC DNA]</scope>
    <source>
        <strain evidence="3">UNC267MFSha1.1M11</strain>
    </source>
</reference>